<evidence type="ECO:0000256" key="3">
    <source>
        <dbReference type="RuleBase" id="RU000682"/>
    </source>
</evidence>
<comment type="subcellular location">
    <subcellularLocation>
        <location evidence="1 2 3">Nucleus</location>
    </subcellularLocation>
</comment>
<organism evidence="5 6">
    <name type="scientific">Caenorhabditis tropicalis</name>
    <dbReference type="NCBI Taxonomy" id="1561998"/>
    <lineage>
        <taxon>Eukaryota</taxon>
        <taxon>Metazoa</taxon>
        <taxon>Ecdysozoa</taxon>
        <taxon>Nematoda</taxon>
        <taxon>Chromadorea</taxon>
        <taxon>Rhabditida</taxon>
        <taxon>Rhabditina</taxon>
        <taxon>Rhabditomorpha</taxon>
        <taxon>Rhabditoidea</taxon>
        <taxon>Rhabditidae</taxon>
        <taxon>Peloderinae</taxon>
        <taxon>Caenorhabditis</taxon>
    </lineage>
</organism>
<keyword evidence="2 3" id="KW-0539">Nucleus</keyword>
<evidence type="ECO:0000259" key="4">
    <source>
        <dbReference type="PROSITE" id="PS50071"/>
    </source>
</evidence>
<dbReference type="AlphaFoldDB" id="A0A1I7T698"/>
<dbReference type="Proteomes" id="UP000095282">
    <property type="component" value="Unplaced"/>
</dbReference>
<name>A0A1I7T698_9PELO</name>
<dbReference type="GO" id="GO:0003677">
    <property type="term" value="F:DNA binding"/>
    <property type="evidence" value="ECO:0007669"/>
    <property type="project" value="UniProtKB-UniRule"/>
</dbReference>
<keyword evidence="2 3" id="KW-0238">DNA-binding</keyword>
<keyword evidence="2 3" id="KW-0371">Homeobox</keyword>
<accession>A0A1I7T698</accession>
<dbReference type="InterPro" id="IPR009057">
    <property type="entry name" value="Homeodomain-like_sf"/>
</dbReference>
<protein>
    <submittedName>
        <fullName evidence="6">Homeobox domain-containing protein</fullName>
    </submittedName>
</protein>
<feature type="domain" description="Homeobox" evidence="4">
    <location>
        <begin position="92"/>
        <end position="152"/>
    </location>
</feature>
<dbReference type="InterPro" id="IPR001356">
    <property type="entry name" value="HD"/>
</dbReference>
<dbReference type="Pfam" id="PF00046">
    <property type="entry name" value="Homeodomain"/>
    <property type="match status" value="1"/>
</dbReference>
<sequence>MMIKEEPRDYEDPQSSYHILSDYQLKLLVDRSKVKKPPTVEECIALEADLGLSAPEIANWLKIITFVWRELTKKDSSQEEVILETKPIHVASTSSRKNTRTTAAQKDALLRVYSREKRITKEASQRLGESIGLPEKFVTEWFKARRRRENRELGAMEPSPRAAGPMEACDQQPQTAEFHGIPQLANQPSYSWDVHMVPIQPLAGQFRVPIKKKPMEEYSWGQDPQFGYPHVHPPLGFPAPHYTGYSWPQFHI</sequence>
<dbReference type="GO" id="GO:0005634">
    <property type="term" value="C:nucleus"/>
    <property type="evidence" value="ECO:0007669"/>
    <property type="project" value="UniProtKB-SubCell"/>
</dbReference>
<dbReference type="WBParaSite" id="Csp11.Scaffold520.g2815.t2">
    <property type="protein sequence ID" value="Csp11.Scaffold520.g2815.t2"/>
    <property type="gene ID" value="Csp11.Scaffold520.g2815"/>
</dbReference>
<dbReference type="Gene3D" id="1.10.10.60">
    <property type="entry name" value="Homeodomain-like"/>
    <property type="match status" value="1"/>
</dbReference>
<dbReference type="CDD" id="cd00086">
    <property type="entry name" value="homeodomain"/>
    <property type="match status" value="1"/>
</dbReference>
<dbReference type="PROSITE" id="PS50071">
    <property type="entry name" value="HOMEOBOX_2"/>
    <property type="match status" value="1"/>
</dbReference>
<evidence type="ECO:0000313" key="5">
    <source>
        <dbReference type="Proteomes" id="UP000095282"/>
    </source>
</evidence>
<dbReference type="SMART" id="SM00389">
    <property type="entry name" value="HOX"/>
    <property type="match status" value="1"/>
</dbReference>
<keyword evidence="5" id="KW-1185">Reference proteome</keyword>
<reference evidence="6" key="1">
    <citation type="submission" date="2016-11" db="UniProtKB">
        <authorList>
            <consortium name="WormBaseParasite"/>
        </authorList>
    </citation>
    <scope>IDENTIFICATION</scope>
</reference>
<proteinExistence type="predicted"/>
<evidence type="ECO:0000256" key="2">
    <source>
        <dbReference type="PROSITE-ProRule" id="PRU00108"/>
    </source>
</evidence>
<evidence type="ECO:0000256" key="1">
    <source>
        <dbReference type="ARBA" id="ARBA00004123"/>
    </source>
</evidence>
<evidence type="ECO:0000313" key="6">
    <source>
        <dbReference type="WBParaSite" id="Csp11.Scaffold520.g2815.t2"/>
    </source>
</evidence>
<dbReference type="SUPFAM" id="SSF46689">
    <property type="entry name" value="Homeodomain-like"/>
    <property type="match status" value="1"/>
</dbReference>
<feature type="DNA-binding region" description="Homeobox" evidence="2">
    <location>
        <begin position="94"/>
        <end position="153"/>
    </location>
</feature>